<keyword evidence="5" id="KW-0732">Signal</keyword>
<dbReference type="EMBL" id="JADWOX010000017">
    <property type="protein sequence ID" value="MBI1686017.1"/>
    <property type="molecule type" value="Genomic_DNA"/>
</dbReference>
<accession>A0ABS0T583</accession>
<protein>
    <submittedName>
        <fullName evidence="7">N-acyl homoserine lactonase family protein</fullName>
    </submittedName>
</protein>
<feature type="signal peptide" evidence="5">
    <location>
        <begin position="1"/>
        <end position="27"/>
    </location>
</feature>
<evidence type="ECO:0000256" key="3">
    <source>
        <dbReference type="ARBA" id="ARBA00022801"/>
    </source>
</evidence>
<dbReference type="InterPro" id="IPR036866">
    <property type="entry name" value="RibonucZ/Hydroxyglut_hydro"/>
</dbReference>
<dbReference type="PANTHER" id="PTHR42978">
    <property type="entry name" value="QUORUM-QUENCHING LACTONASE YTNP-RELATED-RELATED"/>
    <property type="match status" value="1"/>
</dbReference>
<dbReference type="Pfam" id="PF00753">
    <property type="entry name" value="Lactamase_B"/>
    <property type="match status" value="1"/>
</dbReference>
<dbReference type="RefSeq" id="WP_198577916.1">
    <property type="nucleotide sequence ID" value="NZ_JADWOX010000017.1"/>
</dbReference>
<keyword evidence="2" id="KW-0479">Metal-binding</keyword>
<keyword evidence="8" id="KW-1185">Reference proteome</keyword>
<dbReference type="Gene3D" id="3.60.15.10">
    <property type="entry name" value="Ribonuclease Z/Hydroxyacylglutathione hydrolase-like"/>
    <property type="match status" value="1"/>
</dbReference>
<organism evidence="7 8">
    <name type="scientific">Caulobacter hibisci</name>
    <dbReference type="NCBI Taxonomy" id="2035993"/>
    <lineage>
        <taxon>Bacteria</taxon>
        <taxon>Pseudomonadati</taxon>
        <taxon>Pseudomonadota</taxon>
        <taxon>Alphaproteobacteria</taxon>
        <taxon>Caulobacterales</taxon>
        <taxon>Caulobacteraceae</taxon>
        <taxon>Caulobacter</taxon>
    </lineage>
</organism>
<comment type="similarity">
    <text evidence="1">Belongs to the metallo-beta-lactamase superfamily.</text>
</comment>
<dbReference type="PANTHER" id="PTHR42978:SF3">
    <property type="entry name" value="BLR3078 PROTEIN"/>
    <property type="match status" value="1"/>
</dbReference>
<name>A0ABS0T583_9CAUL</name>
<proteinExistence type="inferred from homology"/>
<sequence>MRRAWLKLTTSLFLTLAAPLAAIPAQAAAPAALRLWRLDCGRIQMNDASPLSDTSAYAGQTRRLSNGCYLVQHGDDYLLWDAGLPRALLDKPLNNQPISATLDRDLESQLAAIGVRPEQISRLAISHYHFDHVGQAALFPRATLLIGAADLAALRAGSPPFADPSLLAPWLTGDGVTDPVQGDRDVFGDGSVTILAAPGHTPGEQALLVRLPQTGAVILSGDVAHLEAQLAPRRVPTWNTDRAGSLASIDRLAQLAAALKARIIVQHDPEDVPRLARFPEASR</sequence>
<evidence type="ECO:0000256" key="5">
    <source>
        <dbReference type="SAM" id="SignalP"/>
    </source>
</evidence>
<evidence type="ECO:0000256" key="4">
    <source>
        <dbReference type="ARBA" id="ARBA00022833"/>
    </source>
</evidence>
<gene>
    <name evidence="7" type="ORF">I4Q42_20305</name>
</gene>
<comment type="caution">
    <text evidence="7">The sequence shown here is derived from an EMBL/GenBank/DDBJ whole genome shotgun (WGS) entry which is preliminary data.</text>
</comment>
<reference evidence="7 8" key="1">
    <citation type="submission" date="2020-11" db="EMBL/GenBank/DDBJ databases">
        <title>genome sequence of strain KACC 18849.</title>
        <authorList>
            <person name="Gao J."/>
            <person name="Zhang X."/>
        </authorList>
    </citation>
    <scope>NUCLEOTIDE SEQUENCE [LARGE SCALE GENOMIC DNA]</scope>
    <source>
        <strain evidence="7 8">KACC 18849</strain>
    </source>
</reference>
<evidence type="ECO:0000259" key="6">
    <source>
        <dbReference type="SMART" id="SM00849"/>
    </source>
</evidence>
<feature type="chain" id="PRO_5045047700" evidence="5">
    <location>
        <begin position="28"/>
        <end position="283"/>
    </location>
</feature>
<dbReference type="SUPFAM" id="SSF56281">
    <property type="entry name" value="Metallo-hydrolase/oxidoreductase"/>
    <property type="match status" value="1"/>
</dbReference>
<feature type="domain" description="Metallo-beta-lactamase" evidence="6">
    <location>
        <begin position="65"/>
        <end position="267"/>
    </location>
</feature>
<evidence type="ECO:0000256" key="2">
    <source>
        <dbReference type="ARBA" id="ARBA00022723"/>
    </source>
</evidence>
<evidence type="ECO:0000256" key="1">
    <source>
        <dbReference type="ARBA" id="ARBA00007749"/>
    </source>
</evidence>
<dbReference type="CDD" id="cd07729">
    <property type="entry name" value="AHL_lactonase_MBL-fold"/>
    <property type="match status" value="1"/>
</dbReference>
<evidence type="ECO:0000313" key="8">
    <source>
        <dbReference type="Proteomes" id="UP000639859"/>
    </source>
</evidence>
<dbReference type="InterPro" id="IPR051013">
    <property type="entry name" value="MBL_superfamily_lactonases"/>
</dbReference>
<dbReference type="SMART" id="SM00849">
    <property type="entry name" value="Lactamase_B"/>
    <property type="match status" value="1"/>
</dbReference>
<keyword evidence="3" id="KW-0378">Hydrolase</keyword>
<evidence type="ECO:0000313" key="7">
    <source>
        <dbReference type="EMBL" id="MBI1686017.1"/>
    </source>
</evidence>
<keyword evidence="4" id="KW-0862">Zinc</keyword>
<dbReference type="Proteomes" id="UP000639859">
    <property type="component" value="Unassembled WGS sequence"/>
</dbReference>
<dbReference type="InterPro" id="IPR001279">
    <property type="entry name" value="Metallo-B-lactamas"/>
</dbReference>